<dbReference type="EMBL" id="JABMIG020000135">
    <property type="protein sequence ID" value="KAL3789927.1"/>
    <property type="molecule type" value="Genomic_DNA"/>
</dbReference>
<keyword evidence="1" id="KW-0812">Transmembrane</keyword>
<accession>A0ABD3PPM2</accession>
<evidence type="ECO:0000256" key="1">
    <source>
        <dbReference type="SAM" id="Phobius"/>
    </source>
</evidence>
<name>A0ABD3PPM2_9STRA</name>
<feature type="transmembrane region" description="Helical" evidence="1">
    <location>
        <begin position="86"/>
        <end position="106"/>
    </location>
</feature>
<keyword evidence="4" id="KW-1185">Reference proteome</keyword>
<gene>
    <name evidence="3" type="ORF">HJC23_010612</name>
</gene>
<feature type="transmembrane region" description="Helical" evidence="1">
    <location>
        <begin position="6"/>
        <end position="27"/>
    </location>
</feature>
<dbReference type="InterPro" id="IPR002123">
    <property type="entry name" value="Plipid/glycerol_acylTrfase"/>
</dbReference>
<dbReference type="PANTHER" id="PTHR22753:SF14">
    <property type="entry name" value="MONOACYLGLYCEROL_DIACYLGLYCEROL O-ACYLTRANSFERASE"/>
    <property type="match status" value="1"/>
</dbReference>
<sequence>MSVLRFVIGLVDASLLALNVFNVFMILSHVHPVESPAKKPAVTVGYAIVCRVHSTPFFCTSVIIALLASSLWFMQDYRVSHDSSSLLRGTISAYTMICTSILMKYAEYLIKLGVRRVLEIERDVSTENILRFKPPSKALMNTLVAPARFFFNVHSIGLDRIPRTPHLFVSNHSLYGMEMPIFLNHIYQNSGVLPRGLADHFHFAVPNGTILRAFGAVDGTRENVDTLMQAGQSVLVYPGGGHEVLKKSSVPRYELMWKERLGFARMAIKHGYPILPCACVGLEDMFTPLGDIPTPYRGYVIPLAYTTPARCQRIYFWFGSPISTSQYNGDFENDDFARKVRDETKTAVENGIKELRQFHEKDPNRYLLNQMNSTLKKSFYDNADVATDEAKDRNKLKTS</sequence>
<feature type="transmembrane region" description="Helical" evidence="1">
    <location>
        <begin position="48"/>
        <end position="74"/>
    </location>
</feature>
<reference evidence="3 4" key="1">
    <citation type="journal article" date="2020" name="G3 (Bethesda)">
        <title>Improved Reference Genome for Cyclotella cryptica CCMP332, a Model for Cell Wall Morphogenesis, Salinity Adaptation, and Lipid Production in Diatoms (Bacillariophyta).</title>
        <authorList>
            <person name="Roberts W.R."/>
            <person name="Downey K.M."/>
            <person name="Ruck E.C."/>
            <person name="Traller J.C."/>
            <person name="Alverson A.J."/>
        </authorList>
    </citation>
    <scope>NUCLEOTIDE SEQUENCE [LARGE SCALE GENOMIC DNA]</scope>
    <source>
        <strain evidence="3 4">CCMP332</strain>
    </source>
</reference>
<dbReference type="Pfam" id="PF01553">
    <property type="entry name" value="Acyltransferase"/>
    <property type="match status" value="1"/>
</dbReference>
<evidence type="ECO:0000313" key="3">
    <source>
        <dbReference type="EMBL" id="KAL3789927.1"/>
    </source>
</evidence>
<proteinExistence type="predicted"/>
<keyword evidence="1" id="KW-0472">Membrane</keyword>
<comment type="caution">
    <text evidence="3">The sequence shown here is derived from an EMBL/GenBank/DDBJ whole genome shotgun (WGS) entry which is preliminary data.</text>
</comment>
<evidence type="ECO:0000259" key="2">
    <source>
        <dbReference type="SMART" id="SM00563"/>
    </source>
</evidence>
<feature type="domain" description="Phospholipid/glycerol acyltransferase" evidence="2">
    <location>
        <begin position="166"/>
        <end position="282"/>
    </location>
</feature>
<evidence type="ECO:0000313" key="4">
    <source>
        <dbReference type="Proteomes" id="UP001516023"/>
    </source>
</evidence>
<dbReference type="PANTHER" id="PTHR22753">
    <property type="entry name" value="TRANSMEMBRANE PROTEIN 68"/>
    <property type="match status" value="1"/>
</dbReference>
<dbReference type="CDD" id="cd07987">
    <property type="entry name" value="LPLAT_MGAT-like"/>
    <property type="match status" value="1"/>
</dbReference>
<dbReference type="AlphaFoldDB" id="A0ABD3PPM2"/>
<organism evidence="3 4">
    <name type="scientific">Cyclotella cryptica</name>
    <dbReference type="NCBI Taxonomy" id="29204"/>
    <lineage>
        <taxon>Eukaryota</taxon>
        <taxon>Sar</taxon>
        <taxon>Stramenopiles</taxon>
        <taxon>Ochrophyta</taxon>
        <taxon>Bacillariophyta</taxon>
        <taxon>Coscinodiscophyceae</taxon>
        <taxon>Thalassiosirophycidae</taxon>
        <taxon>Stephanodiscales</taxon>
        <taxon>Stephanodiscaceae</taxon>
        <taxon>Cyclotella</taxon>
    </lineage>
</organism>
<dbReference type="SMART" id="SM00563">
    <property type="entry name" value="PlsC"/>
    <property type="match status" value="1"/>
</dbReference>
<keyword evidence="1" id="KW-1133">Transmembrane helix</keyword>
<protein>
    <recommendedName>
        <fullName evidence="2">Phospholipid/glycerol acyltransferase domain-containing protein</fullName>
    </recommendedName>
</protein>
<dbReference type="Proteomes" id="UP001516023">
    <property type="component" value="Unassembled WGS sequence"/>
</dbReference>